<evidence type="ECO:0000256" key="7">
    <source>
        <dbReference type="SAM" id="Phobius"/>
    </source>
</evidence>
<feature type="transmembrane region" description="Helical" evidence="7">
    <location>
        <begin position="215"/>
        <end position="240"/>
    </location>
</feature>
<dbReference type="GO" id="GO:0022857">
    <property type="term" value="F:transmembrane transporter activity"/>
    <property type="evidence" value="ECO:0007669"/>
    <property type="project" value="InterPro"/>
</dbReference>
<feature type="transmembrane region" description="Helical" evidence="7">
    <location>
        <begin position="367"/>
        <end position="387"/>
    </location>
</feature>
<dbReference type="InterPro" id="IPR010290">
    <property type="entry name" value="TM_effector"/>
</dbReference>
<feature type="domain" description="Major facilitator superfamily (MFS) profile" evidence="8">
    <location>
        <begin position="1"/>
        <end position="391"/>
    </location>
</feature>
<keyword evidence="2" id="KW-0813">Transport</keyword>
<keyword evidence="6 7" id="KW-0472">Membrane</keyword>
<dbReference type="SUPFAM" id="SSF103473">
    <property type="entry name" value="MFS general substrate transporter"/>
    <property type="match status" value="1"/>
</dbReference>
<evidence type="ECO:0000259" key="8">
    <source>
        <dbReference type="PROSITE" id="PS50850"/>
    </source>
</evidence>
<dbReference type="AlphaFoldDB" id="A0A7W7T399"/>
<accession>A0A7W7T399</accession>
<dbReference type="CDD" id="cd06173">
    <property type="entry name" value="MFS_MefA_like"/>
    <property type="match status" value="1"/>
</dbReference>
<feature type="transmembrane region" description="Helical" evidence="7">
    <location>
        <begin position="300"/>
        <end position="319"/>
    </location>
</feature>
<evidence type="ECO:0000256" key="1">
    <source>
        <dbReference type="ARBA" id="ARBA00004651"/>
    </source>
</evidence>
<organism evidence="9 10">
    <name type="scientific">Saccharothrix violaceirubra</name>
    <dbReference type="NCBI Taxonomy" id="413306"/>
    <lineage>
        <taxon>Bacteria</taxon>
        <taxon>Bacillati</taxon>
        <taxon>Actinomycetota</taxon>
        <taxon>Actinomycetes</taxon>
        <taxon>Pseudonocardiales</taxon>
        <taxon>Pseudonocardiaceae</taxon>
        <taxon>Saccharothrix</taxon>
    </lineage>
</organism>
<dbReference type="EMBL" id="JACHJS010000001">
    <property type="protein sequence ID" value="MBB4964560.1"/>
    <property type="molecule type" value="Genomic_DNA"/>
</dbReference>
<feature type="transmembrane region" description="Helical" evidence="7">
    <location>
        <begin position="166"/>
        <end position="184"/>
    </location>
</feature>
<dbReference type="InterPro" id="IPR036259">
    <property type="entry name" value="MFS_trans_sf"/>
</dbReference>
<comment type="caution">
    <text evidence="9">The sequence shown here is derived from an EMBL/GenBank/DDBJ whole genome shotgun (WGS) entry which is preliminary data.</text>
</comment>
<keyword evidence="4 7" id="KW-0812">Transmembrane</keyword>
<dbReference type="RefSeq" id="WP_184667653.1">
    <property type="nucleotide sequence ID" value="NZ_BAABAI010000031.1"/>
</dbReference>
<keyword evidence="5 7" id="KW-1133">Transmembrane helix</keyword>
<comment type="subcellular location">
    <subcellularLocation>
        <location evidence="1">Cell membrane</location>
        <topology evidence="1">Multi-pass membrane protein</topology>
    </subcellularLocation>
</comment>
<dbReference type="PROSITE" id="PS50850">
    <property type="entry name" value="MFS"/>
    <property type="match status" value="1"/>
</dbReference>
<dbReference type="PANTHER" id="PTHR23513">
    <property type="entry name" value="INTEGRAL MEMBRANE EFFLUX PROTEIN-RELATED"/>
    <property type="match status" value="1"/>
</dbReference>
<reference evidence="9 10" key="1">
    <citation type="submission" date="2020-08" db="EMBL/GenBank/DDBJ databases">
        <title>Sequencing the genomes of 1000 actinobacteria strains.</title>
        <authorList>
            <person name="Klenk H.-P."/>
        </authorList>
    </citation>
    <scope>NUCLEOTIDE SEQUENCE [LARGE SCALE GENOMIC DNA]</scope>
    <source>
        <strain evidence="9 10">DSM 45084</strain>
    </source>
</reference>
<protein>
    <submittedName>
        <fullName evidence="9">MFS family permease</fullName>
    </submittedName>
</protein>
<feature type="transmembrane region" description="Helical" evidence="7">
    <location>
        <begin position="143"/>
        <end position="160"/>
    </location>
</feature>
<evidence type="ECO:0000256" key="5">
    <source>
        <dbReference type="ARBA" id="ARBA00022989"/>
    </source>
</evidence>
<feature type="transmembrane region" description="Helical" evidence="7">
    <location>
        <begin position="97"/>
        <end position="122"/>
    </location>
</feature>
<dbReference type="Pfam" id="PF05977">
    <property type="entry name" value="MFS_3"/>
    <property type="match status" value="1"/>
</dbReference>
<feature type="transmembrane region" description="Helical" evidence="7">
    <location>
        <begin position="274"/>
        <end position="294"/>
    </location>
</feature>
<gene>
    <name evidence="9" type="ORF">F4559_001919</name>
</gene>
<dbReference type="GO" id="GO:0005886">
    <property type="term" value="C:plasma membrane"/>
    <property type="evidence" value="ECO:0007669"/>
    <property type="project" value="UniProtKB-SubCell"/>
</dbReference>
<dbReference type="InterPro" id="IPR020846">
    <property type="entry name" value="MFS_dom"/>
</dbReference>
<dbReference type="PANTHER" id="PTHR23513:SF6">
    <property type="entry name" value="MAJOR FACILITATOR SUPERFAMILY ASSOCIATED DOMAIN-CONTAINING PROTEIN"/>
    <property type="match status" value="1"/>
</dbReference>
<dbReference type="Gene3D" id="1.20.1250.20">
    <property type="entry name" value="MFS general substrate transporter like domains"/>
    <property type="match status" value="1"/>
</dbReference>
<dbReference type="Proteomes" id="UP000542674">
    <property type="component" value="Unassembled WGS sequence"/>
</dbReference>
<feature type="transmembrane region" description="Helical" evidence="7">
    <location>
        <begin position="40"/>
        <end position="59"/>
    </location>
</feature>
<evidence type="ECO:0000313" key="9">
    <source>
        <dbReference type="EMBL" id="MBB4964560.1"/>
    </source>
</evidence>
<evidence type="ECO:0000256" key="3">
    <source>
        <dbReference type="ARBA" id="ARBA00022475"/>
    </source>
</evidence>
<evidence type="ECO:0000313" key="10">
    <source>
        <dbReference type="Proteomes" id="UP000542674"/>
    </source>
</evidence>
<feature type="transmembrane region" description="Helical" evidence="7">
    <location>
        <begin position="246"/>
        <end position="267"/>
    </location>
</feature>
<evidence type="ECO:0000256" key="6">
    <source>
        <dbReference type="ARBA" id="ARBA00023136"/>
    </source>
</evidence>
<feature type="transmembrane region" description="Helical" evidence="7">
    <location>
        <begin position="71"/>
        <end position="91"/>
    </location>
</feature>
<proteinExistence type="predicted"/>
<feature type="transmembrane region" description="Helical" evidence="7">
    <location>
        <begin position="340"/>
        <end position="361"/>
    </location>
</feature>
<evidence type="ECO:0000256" key="2">
    <source>
        <dbReference type="ARBA" id="ARBA00022448"/>
    </source>
</evidence>
<keyword evidence="3" id="KW-1003">Cell membrane</keyword>
<evidence type="ECO:0000256" key="4">
    <source>
        <dbReference type="ARBA" id="ARBA00022692"/>
    </source>
</evidence>
<name>A0A7W7T399_9PSEU</name>
<keyword evidence="10" id="KW-1185">Reference proteome</keyword>
<sequence length="402" mass="41045">MSDPWFSRLWAASTATMLGDGIRVAGLPLLTAASTGSPTAVSLVAVAVHLPWLLFSLFGGVLVDRFDRARLLWLSGVAQAVLVGGLAVLVHRHPPGLVTLVVLAALLGCAGTVHLTASGALLPELVEADELDRAHGRLQGSQVAARQLLGPLLGAVVFGFAVWLPFAIDAALFLLAAVLVRPLVGSNDRTRAEDRVFAETRSGVLWLSRHKGFRLLAVGLGVAALALQLGTTLLVLLVTGTLRGSVAAFGIVLAVGAVGGVVGGVTAGRLRARLGLAAALSGALLVMGVSLLVVGVSGSVAVVAVMCGFGGFGAVVWTVQASALWQRVLPRTLRTRVGGVYRLIGWAGVPVGAALSGALATVTTLRVPFLVGGVLLLLTTALVPALARLDATPTPVPNPQLN</sequence>